<reference evidence="2" key="1">
    <citation type="submission" date="2016-05" db="EMBL/GenBank/DDBJ databases">
        <title>WGS assembly of Xenopus laevis.</title>
        <authorList>
            <person name="Session A."/>
            <person name="Uno Y."/>
            <person name="Kwon T."/>
            <person name="Chapman J."/>
            <person name="Toyoda A."/>
            <person name="Takahashi S."/>
            <person name="Fukui A."/>
            <person name="Hikosaka A."/>
            <person name="Putnam N."/>
            <person name="Stites J."/>
            <person name="Van Heeringen S."/>
            <person name="Quigley I."/>
            <person name="Heinz S."/>
            <person name="Hellsten U."/>
            <person name="Lyons J."/>
            <person name="Suzuki A."/>
            <person name="Kondo M."/>
            <person name="Ogino H."/>
            <person name="Ochi H."/>
            <person name="Bogdanovic O."/>
            <person name="Lister R."/>
            <person name="Georgiou G."/>
            <person name="Paranjpe S."/>
            <person name="Van Kruijsbergen I."/>
            <person name="Mozaffari S."/>
            <person name="Shu S."/>
            <person name="Schmutz J."/>
            <person name="Jenkins J."/>
            <person name="Grimwood J."/>
            <person name="Carlson J."/>
            <person name="Mitros T."/>
            <person name="Simakov O."/>
            <person name="Heald R."/>
            <person name="Miller K."/>
            <person name="Haudenschild C."/>
            <person name="Kuroki Y."/>
            <person name="Tanaka T."/>
            <person name="Michiue T."/>
            <person name="Watanabe M."/>
            <person name="Kinoshita T."/>
            <person name="Ohta Y."/>
            <person name="Mawaribuchi S."/>
            <person name="Suzuki Y."/>
            <person name="Haramoto Y."/>
            <person name="Yamamoto T."/>
            <person name="Takagi C."/>
            <person name="Kitzman J."/>
            <person name="Shendure J."/>
            <person name="Nakayama T."/>
            <person name="Izutsu Y."/>
            <person name="Robert J."/>
            <person name="Dichmann D."/>
            <person name="Flajnik M."/>
            <person name="Houston D."/>
            <person name="Marcotte E."/>
            <person name="Wallingford J."/>
            <person name="Ito Y."/>
            <person name="Asashima M."/>
            <person name="Ueno N."/>
            <person name="Matsuda Y."/>
            <person name="Jan Veenstra G."/>
            <person name="Fujiyama A."/>
            <person name="Harland R."/>
            <person name="Taira M."/>
            <person name="Rokhsar D.S."/>
        </authorList>
    </citation>
    <scope>NUCLEOTIDE SEQUENCE</scope>
    <source>
        <strain evidence="2">J</strain>
        <tissue evidence="2">Blood</tissue>
    </source>
</reference>
<protein>
    <submittedName>
        <fullName evidence="2">Uncharacterized protein</fullName>
    </submittedName>
</protein>
<dbReference type="EMBL" id="KV476988">
    <property type="protein sequence ID" value="OCT55696.1"/>
    <property type="molecule type" value="Genomic_DNA"/>
</dbReference>
<proteinExistence type="predicted"/>
<evidence type="ECO:0000313" key="2">
    <source>
        <dbReference type="EMBL" id="OCT55696.1"/>
    </source>
</evidence>
<dbReference type="Proteomes" id="UP000694892">
    <property type="component" value="Unassembled WGS sequence"/>
</dbReference>
<feature type="chain" id="PRO_5036800710" evidence="1">
    <location>
        <begin position="25"/>
        <end position="73"/>
    </location>
</feature>
<name>A0A974BPN7_XENLA</name>
<gene>
    <name evidence="2" type="ORF">XELAEV_18000067mg</name>
</gene>
<feature type="signal peptide" evidence="1">
    <location>
        <begin position="1"/>
        <end position="24"/>
    </location>
</feature>
<accession>A0A974BPN7</accession>
<organism evidence="2">
    <name type="scientific">Xenopus laevis</name>
    <name type="common">African clawed frog</name>
    <dbReference type="NCBI Taxonomy" id="8355"/>
    <lineage>
        <taxon>Eukaryota</taxon>
        <taxon>Metazoa</taxon>
        <taxon>Chordata</taxon>
        <taxon>Craniata</taxon>
        <taxon>Vertebrata</taxon>
        <taxon>Euteleostomi</taxon>
        <taxon>Amphibia</taxon>
        <taxon>Batrachia</taxon>
        <taxon>Anura</taxon>
        <taxon>Pipoidea</taxon>
        <taxon>Pipidae</taxon>
        <taxon>Xenopodinae</taxon>
        <taxon>Xenopus</taxon>
        <taxon>Xenopus</taxon>
    </lineage>
</organism>
<sequence length="73" mass="8176">MATLHLSFTTHFAMLSVTEVSALATVHFDGRGKLLSNLRSQSRESPEGILAVIEMNHLAALCHDLYFRSHFFT</sequence>
<dbReference type="AlphaFoldDB" id="A0A974BPN7"/>
<evidence type="ECO:0000256" key="1">
    <source>
        <dbReference type="SAM" id="SignalP"/>
    </source>
</evidence>
<keyword evidence="1" id="KW-0732">Signal</keyword>